<dbReference type="SUPFAM" id="SSF51445">
    <property type="entry name" value="(Trans)glycosidases"/>
    <property type="match status" value="1"/>
</dbReference>
<dbReference type="SUPFAM" id="SSF52317">
    <property type="entry name" value="Class I glutamine amidotransferase-like"/>
    <property type="match status" value="1"/>
</dbReference>
<evidence type="ECO:0000313" key="1">
    <source>
        <dbReference type="EMBL" id="OCF35855.1"/>
    </source>
</evidence>
<accession>A0A1B9GY22</accession>
<keyword evidence="2" id="KW-1185">Reference proteome</keyword>
<dbReference type="Proteomes" id="UP000092666">
    <property type="component" value="Unassembled WGS sequence"/>
</dbReference>
<dbReference type="CDD" id="cd03143">
    <property type="entry name" value="A4_beta-galactosidase_middle_domain"/>
    <property type="match status" value="1"/>
</dbReference>
<dbReference type="Gene3D" id="3.40.50.880">
    <property type="match status" value="1"/>
</dbReference>
<proteinExistence type="predicted"/>
<dbReference type="Pfam" id="PF14871">
    <property type="entry name" value="GHL6"/>
    <property type="match status" value="1"/>
</dbReference>
<dbReference type="InterPro" id="IPR029062">
    <property type="entry name" value="Class_I_gatase-like"/>
</dbReference>
<protein>
    <recommendedName>
        <fullName evidence="3">Beta-galactosidase trimerisation domain-containing protein</fullName>
    </recommendedName>
</protein>
<gene>
    <name evidence="1" type="ORF">I316_02348</name>
</gene>
<reference evidence="1 2" key="1">
    <citation type="submission" date="2013-07" db="EMBL/GenBank/DDBJ databases">
        <title>The Genome Sequence of Cryptococcus heveanensis BCC8398.</title>
        <authorList>
            <consortium name="The Broad Institute Genome Sequencing Platform"/>
            <person name="Cuomo C."/>
            <person name="Litvintseva A."/>
            <person name="Chen Y."/>
            <person name="Heitman J."/>
            <person name="Sun S."/>
            <person name="Springer D."/>
            <person name="Dromer F."/>
            <person name="Young S.K."/>
            <person name="Zeng Q."/>
            <person name="Gargeya S."/>
            <person name="Fitzgerald M."/>
            <person name="Abouelleil A."/>
            <person name="Alvarado L."/>
            <person name="Berlin A.M."/>
            <person name="Chapman S.B."/>
            <person name="Dewar J."/>
            <person name="Goldberg J."/>
            <person name="Griggs A."/>
            <person name="Gujja S."/>
            <person name="Hansen M."/>
            <person name="Howarth C."/>
            <person name="Imamovic A."/>
            <person name="Larimer J."/>
            <person name="McCowan C."/>
            <person name="Murphy C."/>
            <person name="Pearson M."/>
            <person name="Priest M."/>
            <person name="Roberts A."/>
            <person name="Saif S."/>
            <person name="Shea T."/>
            <person name="Sykes S."/>
            <person name="Wortman J."/>
            <person name="Nusbaum C."/>
            <person name="Birren B."/>
        </authorList>
    </citation>
    <scope>NUCLEOTIDE SEQUENCE [LARGE SCALE GENOMIC DNA]</scope>
    <source>
        <strain evidence="1 2">BCC8398</strain>
    </source>
</reference>
<dbReference type="InterPro" id="IPR017853">
    <property type="entry name" value="GH"/>
</dbReference>
<organism evidence="1 2">
    <name type="scientific">Kwoniella heveanensis BCC8398</name>
    <dbReference type="NCBI Taxonomy" id="1296120"/>
    <lineage>
        <taxon>Eukaryota</taxon>
        <taxon>Fungi</taxon>
        <taxon>Dikarya</taxon>
        <taxon>Basidiomycota</taxon>
        <taxon>Agaricomycotina</taxon>
        <taxon>Tremellomycetes</taxon>
        <taxon>Tremellales</taxon>
        <taxon>Cryptococcaceae</taxon>
        <taxon>Kwoniella</taxon>
    </lineage>
</organism>
<evidence type="ECO:0000313" key="2">
    <source>
        <dbReference type="Proteomes" id="UP000092666"/>
    </source>
</evidence>
<name>A0A1B9GY22_9TREE</name>
<dbReference type="AlphaFoldDB" id="A0A1B9GY22"/>
<dbReference type="EMBL" id="KI669497">
    <property type="protein sequence ID" value="OCF35855.1"/>
    <property type="molecule type" value="Genomic_DNA"/>
</dbReference>
<evidence type="ECO:0008006" key="3">
    <source>
        <dbReference type="Google" id="ProtNLM"/>
    </source>
</evidence>
<dbReference type="Gene3D" id="3.20.20.80">
    <property type="entry name" value="Glycosidases"/>
    <property type="match status" value="1"/>
</dbReference>
<sequence>MTIAAPMTNGEATKWFHKPFSMYQTNLREIDADMDVEKAAQFISDYGVHAWLFGVGGIQAQYPTSLSFQEINPNLTKRASGDLVGDAIKVAKAKGLKILARMDFSKVAPRVADEHPDWLYRSPKGDLQTHTADLVSVCPSGEYYQERMFDIINEVCERYDLDGFFFNWMSMNEIDYDQVYHGVCHCGNCEKRWADFNKGSEHASTPLPNGPDDEAYPRWVVFSEEVIDDVIGRIRGFIAARKPNAGLILGQTADIMFHEANNAVGRELWHSATSEWVGSWKSFRPSVPAIANSTTFIDMPYRMAPENPEHFAQYLVQCISRGGNPSTYSMGTPLRIPYTCYDYGREITRFHRKWINVYDGLTPVAKTGLVRPGRTLLVAQKYNEAVKEFRGLYSAMKERHIPFDVLPQERLQDMESNGSLARYQRIIFGDIGRFAPGDGTVLDEWVAAGGKLLLTGSSGVNVDNSTQLESHPASRLISVLEDRRKLFNTYIAPEDSVDKTDPHTYHGFIAPIYGAHQHFELKSDRQIETYAKVLDRAPFAPPEYAYGNKAHPDEGGAVIAAFGQGTTAIIPFTIGRAYKDLGLTPLRDFFLDVLTNKLSAPEILSFDIAEQVEITVNRNGKDLIVHLDNQSGARPTNFGPYLPIAGGKITINGAQSSSSITAHALYADQEVQVKSGEIVLPVLGLFEVVVIKGVL</sequence>
<reference evidence="2" key="2">
    <citation type="submission" date="2013-12" db="EMBL/GenBank/DDBJ databases">
        <title>Evolution of pathogenesis and genome organization in the Tremellales.</title>
        <authorList>
            <person name="Cuomo C."/>
            <person name="Litvintseva A."/>
            <person name="Heitman J."/>
            <person name="Chen Y."/>
            <person name="Sun S."/>
            <person name="Springer D."/>
            <person name="Dromer F."/>
            <person name="Young S."/>
            <person name="Zeng Q."/>
            <person name="Chapman S."/>
            <person name="Gujja S."/>
            <person name="Saif S."/>
            <person name="Birren B."/>
        </authorList>
    </citation>
    <scope>NUCLEOTIDE SEQUENCE [LARGE SCALE GENOMIC DNA]</scope>
    <source>
        <strain evidence="2">BCC8398</strain>
    </source>
</reference>
<dbReference type="InterPro" id="IPR028212">
    <property type="entry name" value="GHL6"/>
</dbReference>
<dbReference type="OrthoDB" id="3337653at2759"/>